<dbReference type="GO" id="GO:0005524">
    <property type="term" value="F:ATP binding"/>
    <property type="evidence" value="ECO:0007669"/>
    <property type="project" value="UniProtKB-KW"/>
</dbReference>
<sequence>MEFEVRAVGGIESCFVSLPLSLIQTLQTGYLPPILALELRSDDRLWQVAWCGAASNSPSSIEIARHYADCIGLSDRTSVKVRVVSNLPKATLVTVEPLTEDDWEILELNSELAESVGVVHEQMKFPLWLHGQTVVTFVVMSIFPQNPVVQLVPGTEVAVAPKRRKNPSLQSPDEGHTIAKAQLRIQDSDNKSIYKYEENGVEMDVVLTFGVYVHPETAKKYSFSSCQLVEISPRSLTKSSKKQLQSRSKSNENEANNGIHNDKGNLPQHLIVHLLLCESVSKGHIMLAQSLRLYLGAELHTWVHVKGCIISSKEDIPPFSISPYHFKIFEKNQFMENNSREVASNRDYHKQKDSIDNISSNAEVGVSDWSVHDKFVAALSSGLSHDEVEGTATKTREGHRKFGHRNGLSDLLRVWCIAQLETFASNSAEDVSSLVIGSKNLLHLKVKYESLPINCKIQTSGKSFPRNRNQAEDAWVDILYMLSLVDESLYDGDYNTYELAFDKGRGSKFSSKSLDMLLEKLQLGDMLFSHVSPSVFPGNVLFASSSSLDWMGTAPSDVNHCRSPRRGFFAKLLVCCQVTGLISLLSPTYGMLFSIYNLPLPGHILICGPAGSGKTLLAKASAKYIEGCKDILAHVVFVSCSRLTLEKPSTIRQELSRNISEALDHAPSVIILDDLDSLGKQRSFCGTGPIAFMATVQSLTNFPQSLSCSGRFDFHVNLPAPAAAERSAILKHEMEKRSLQCSDDLLSDIASKCDGYDAYDLEILVDRSVHAAIGRSLSADLGSKENRKPTLIRDDFQQAMENFLPVAMRDITKPATEGGRSGWEDVGGLNDIRNAIKEMIELPSKFPNIFAQAPLRLRSNVLLYGPPGCGKTHIVGAAAAACSLRFISVKGPELLNKYIGASEQAVRDIFSKAAAAAPCLLFFDEFDSIAPKRGHDNTGVTDRVVNQFLTELDGVEVLTGVFVFAATSRPDLLDAALLRPGRLDRLLFCKFPSHQERLEILKVLSRKLPMDGDVDLEHVAQMTEGFSGADLQALLSDTQLEAVHELLDNNDVSTTKKMPVITNALLKSIASNAKPSVSEAEKRRLHDIYSQFLDSKQSAAAQVLSLSLCLLISNHDIYCDLIHACKLCAVEGSKSYTKGVGNVCLRAREARVVAGCITRRSPVARVGCVHLSEDFQPTLVAVYRPDPTKSVRFTSQSVTISPESDVMAAAAAADALSKLSIDDLASAAPNLHKNLSLLSPDQVELAKMLLDLNQAHLFEHWPEPGVDDDGKRAFFEQVSRLNASYPGGLASYITTARELLADSKAGKNPYDGFSPSVPSGEILNFGDENFIQFENAGVREARKAAFVLVAGGLGERLGYNGIKVALPLESTTGTCFLQHYIESILALQDASCRLSQGLLKEWNAAGRKWVLFFQDTNGLLFKAVPSALGVSAIKEYHVNSLAVPRKAKEAIGGITKLTHKDGRSMVINVEYNQLDPLLRASGFPDGDVNNETGYSPFPGYINQLIFEIGPYLEELSKTGGSIKEFVNPKYKDSTKTAFKSSTRLECMMQDYPKTLPPSARVGFTVMEAWLAYAPVKNNPEDAAKVPKGNPYHSATSGEMAIYRANSLILREAGFKVNDPVQDVFNGQEVDVWPRIAWSPKWGLTFSDIKSKVNGNCSITGRSTIAIKGQSIFLQDLALDGALVIDAEVNVGGTVHNAGWAIEKVDYKDTSVPEEVRIRGFKIIKVEQLEKTYNEPGKYSLSP</sequence>
<evidence type="ECO:0000256" key="13">
    <source>
        <dbReference type="ARBA" id="ARBA00032509"/>
    </source>
</evidence>
<evidence type="ECO:0000256" key="18">
    <source>
        <dbReference type="SAM" id="MobiDB-lite"/>
    </source>
</evidence>
<dbReference type="Gene3D" id="1.10.8.60">
    <property type="match status" value="2"/>
</dbReference>
<name>A0A8X8Z420_SALSN</name>
<evidence type="ECO:0000256" key="5">
    <source>
        <dbReference type="ARBA" id="ARBA00022593"/>
    </source>
</evidence>
<comment type="catalytic activity">
    <reaction evidence="16">
        <text>ATP + H2O = ADP + phosphate + H(+)</text>
        <dbReference type="Rhea" id="RHEA:13065"/>
        <dbReference type="ChEBI" id="CHEBI:15377"/>
        <dbReference type="ChEBI" id="CHEBI:15378"/>
        <dbReference type="ChEBI" id="CHEBI:30616"/>
        <dbReference type="ChEBI" id="CHEBI:43474"/>
        <dbReference type="ChEBI" id="CHEBI:456216"/>
    </reaction>
    <physiologicalReaction direction="left-to-right" evidence="16">
        <dbReference type="Rhea" id="RHEA:13066"/>
    </physiologicalReaction>
</comment>
<evidence type="ECO:0000256" key="14">
    <source>
        <dbReference type="ARBA" id="ARBA00034532"/>
    </source>
</evidence>
<keyword evidence="6" id="KW-0677">Repeat</keyword>
<evidence type="ECO:0000256" key="9">
    <source>
        <dbReference type="ARBA" id="ARBA00022840"/>
    </source>
</evidence>
<dbReference type="InterPro" id="IPR041569">
    <property type="entry name" value="AAA_lid_3"/>
</dbReference>
<dbReference type="InterPro" id="IPR029044">
    <property type="entry name" value="Nucleotide-diphossugar_trans"/>
</dbReference>
<comment type="subcellular location">
    <subcellularLocation>
        <location evidence="1">Cytoplasm</location>
        <location evidence="1">Cytosol</location>
    </subcellularLocation>
    <subcellularLocation>
        <location evidence="15">Peroxisome membrane</location>
    </subcellularLocation>
</comment>
<keyword evidence="4" id="KW-0963">Cytoplasm</keyword>
<dbReference type="InterPro" id="IPR003959">
    <property type="entry name" value="ATPase_AAA_core"/>
</dbReference>
<feature type="region of interest" description="Disordered" evidence="18">
    <location>
        <begin position="237"/>
        <end position="262"/>
    </location>
</feature>
<dbReference type="Gene3D" id="3.10.330.10">
    <property type="match status" value="1"/>
</dbReference>
<keyword evidence="5" id="KW-0962">Peroxisome biogenesis</keyword>
<evidence type="ECO:0000256" key="4">
    <source>
        <dbReference type="ARBA" id="ARBA00022490"/>
    </source>
</evidence>
<feature type="compositionally biased region" description="Low complexity" evidence="18">
    <location>
        <begin position="237"/>
        <end position="248"/>
    </location>
</feature>
<feature type="domain" description="AAA+ ATPase" evidence="19">
    <location>
        <begin position="857"/>
        <end position="993"/>
    </location>
</feature>
<dbReference type="SUPFAM" id="SSF54585">
    <property type="entry name" value="Cdc48 domain 2-like"/>
    <property type="match status" value="1"/>
</dbReference>
<evidence type="ECO:0000313" key="21">
    <source>
        <dbReference type="Proteomes" id="UP000298416"/>
    </source>
</evidence>
<dbReference type="GO" id="GO:0016558">
    <property type="term" value="P:protein import into peroxisome matrix"/>
    <property type="evidence" value="ECO:0007669"/>
    <property type="project" value="TreeGrafter"/>
</dbReference>
<evidence type="ECO:0000256" key="3">
    <source>
        <dbReference type="ARBA" id="ARBA00022448"/>
    </source>
</evidence>
<feature type="domain" description="AAA+ ATPase" evidence="19">
    <location>
        <begin position="600"/>
        <end position="722"/>
    </location>
</feature>
<keyword evidence="12" id="KW-0576">Peroxisome</keyword>
<dbReference type="Gene3D" id="3.40.50.300">
    <property type="entry name" value="P-loop containing nucleotide triphosphate hydrolases"/>
    <property type="match status" value="2"/>
</dbReference>
<comment type="subunit">
    <text evidence="17">Interacts with PEX6; forming the PEX1-PEX6 AAA ATPase complex, which is composed of a heterohexamer formed by a trimer of PEX1-PEX6 dimers.</text>
</comment>
<evidence type="ECO:0000256" key="8">
    <source>
        <dbReference type="ARBA" id="ARBA00022801"/>
    </source>
</evidence>
<dbReference type="Pfam" id="PF00004">
    <property type="entry name" value="AAA"/>
    <property type="match status" value="2"/>
</dbReference>
<evidence type="ECO:0000259" key="19">
    <source>
        <dbReference type="SMART" id="SM00382"/>
    </source>
</evidence>
<evidence type="ECO:0000313" key="20">
    <source>
        <dbReference type="EMBL" id="KAG6390449.1"/>
    </source>
</evidence>
<keyword evidence="8" id="KW-0378">Hydrolase</keyword>
<dbReference type="InterPro" id="IPR003593">
    <property type="entry name" value="AAA+_ATPase"/>
</dbReference>
<dbReference type="Proteomes" id="UP000298416">
    <property type="component" value="Unassembled WGS sequence"/>
</dbReference>
<evidence type="ECO:0000256" key="11">
    <source>
        <dbReference type="ARBA" id="ARBA00023136"/>
    </source>
</evidence>
<keyword evidence="3" id="KW-0813">Transport</keyword>
<dbReference type="PANTHER" id="PTHR23077:SF12">
    <property type="entry name" value="PEROXISOMAL ATPASE PEX1"/>
    <property type="match status" value="1"/>
</dbReference>
<dbReference type="SMART" id="SM00382">
    <property type="entry name" value="AAA"/>
    <property type="match status" value="2"/>
</dbReference>
<evidence type="ECO:0000256" key="10">
    <source>
        <dbReference type="ARBA" id="ARBA00022927"/>
    </source>
</evidence>
<dbReference type="InterPro" id="IPR015342">
    <property type="entry name" value="PEX1-N_C-lobe"/>
</dbReference>
<dbReference type="GO" id="GO:0005829">
    <property type="term" value="C:cytosol"/>
    <property type="evidence" value="ECO:0007669"/>
    <property type="project" value="UniProtKB-SubCell"/>
</dbReference>
<keyword evidence="21" id="KW-1185">Reference proteome</keyword>
<dbReference type="CDD" id="cd19526">
    <property type="entry name" value="RecA-like_PEX1_r2"/>
    <property type="match status" value="1"/>
</dbReference>
<keyword evidence="7" id="KW-0547">Nucleotide-binding</keyword>
<reference evidence="20" key="2">
    <citation type="submission" date="2020-08" db="EMBL/GenBank/DDBJ databases">
        <title>Plant Genome Project.</title>
        <authorList>
            <person name="Zhang R.-G."/>
        </authorList>
    </citation>
    <scope>NUCLEOTIDE SEQUENCE</scope>
    <source>
        <strain evidence="20">Huo1</strain>
        <tissue evidence="20">Leaf</tissue>
    </source>
</reference>
<dbReference type="Gene3D" id="3.90.550.10">
    <property type="entry name" value="Spore Coat Polysaccharide Biosynthesis Protein SpsA, Chain A"/>
    <property type="match status" value="2"/>
</dbReference>
<dbReference type="Pfam" id="PF17862">
    <property type="entry name" value="AAA_lid_3"/>
    <property type="match status" value="1"/>
</dbReference>
<accession>A0A8X8Z420</accession>
<dbReference type="InterPro" id="IPR027417">
    <property type="entry name" value="P-loop_NTPase"/>
</dbReference>
<dbReference type="InterPro" id="IPR050168">
    <property type="entry name" value="AAA_ATPase_domain"/>
</dbReference>
<comment type="caution">
    <text evidence="20">The sequence shown here is derived from an EMBL/GenBank/DDBJ whole genome shotgun (WGS) entry which is preliminary data.</text>
</comment>
<keyword evidence="11" id="KW-0472">Membrane</keyword>
<evidence type="ECO:0000256" key="17">
    <source>
        <dbReference type="ARBA" id="ARBA00064205"/>
    </source>
</evidence>
<keyword evidence="10" id="KW-0653">Protein transport</keyword>
<proteinExistence type="inferred from homology"/>
<comment type="similarity">
    <text evidence="2">Belongs to the AAA ATPase family.</text>
</comment>
<evidence type="ECO:0000256" key="12">
    <source>
        <dbReference type="ARBA" id="ARBA00023140"/>
    </source>
</evidence>
<dbReference type="Gene3D" id="2.160.10.30">
    <property type="match status" value="1"/>
</dbReference>
<dbReference type="FunFam" id="3.90.550.10:FF:000548">
    <property type="entry name" value="UDP-N-acetylglucosamine-pyrophosphorylase"/>
    <property type="match status" value="1"/>
</dbReference>
<evidence type="ECO:0000256" key="7">
    <source>
        <dbReference type="ARBA" id="ARBA00022741"/>
    </source>
</evidence>
<dbReference type="GO" id="GO:0016887">
    <property type="term" value="F:ATP hydrolysis activity"/>
    <property type="evidence" value="ECO:0007669"/>
    <property type="project" value="InterPro"/>
</dbReference>
<dbReference type="FunFam" id="3.40.50.300:FF:000149">
    <property type="entry name" value="Nuclear valosin-containing protein-like"/>
    <property type="match status" value="1"/>
</dbReference>
<dbReference type="InterPro" id="IPR003960">
    <property type="entry name" value="ATPase_AAA_CS"/>
</dbReference>
<protein>
    <recommendedName>
        <fullName evidence="14">Peroxisomal ATPase PEX1</fullName>
    </recommendedName>
    <alternativeName>
        <fullName evidence="13">Peroxin-1</fullName>
    </alternativeName>
</protein>
<dbReference type="GO" id="GO:0005778">
    <property type="term" value="C:peroxisomal membrane"/>
    <property type="evidence" value="ECO:0007669"/>
    <property type="project" value="UniProtKB-SubCell"/>
</dbReference>
<dbReference type="SUPFAM" id="SSF52540">
    <property type="entry name" value="P-loop containing nucleoside triphosphate hydrolases"/>
    <property type="match status" value="2"/>
</dbReference>
<dbReference type="InterPro" id="IPR029067">
    <property type="entry name" value="CDC48_domain_2-like_sf"/>
</dbReference>
<gene>
    <name evidence="20" type="ORF">SASPL_148183</name>
</gene>
<dbReference type="InterPro" id="IPR009010">
    <property type="entry name" value="Asp_de-COase-like_dom_sf"/>
</dbReference>
<reference evidence="20" key="1">
    <citation type="submission" date="2018-01" db="EMBL/GenBank/DDBJ databases">
        <authorList>
            <person name="Mao J.F."/>
        </authorList>
    </citation>
    <scope>NUCLEOTIDE SEQUENCE</scope>
    <source>
        <strain evidence="20">Huo1</strain>
        <tissue evidence="20">Leaf</tissue>
    </source>
</reference>
<evidence type="ECO:0000256" key="15">
    <source>
        <dbReference type="ARBA" id="ARBA00046271"/>
    </source>
</evidence>
<dbReference type="Pfam" id="PF09262">
    <property type="entry name" value="PEX-1N"/>
    <property type="match status" value="1"/>
</dbReference>
<dbReference type="FunFam" id="2.160.10.30:FF:000001">
    <property type="entry name" value="UDP-sugar pyrophosphorylase"/>
    <property type="match status" value="1"/>
</dbReference>
<evidence type="ECO:0000256" key="6">
    <source>
        <dbReference type="ARBA" id="ARBA00022737"/>
    </source>
</evidence>
<dbReference type="FunFam" id="1.10.8.60:FF:000105">
    <property type="entry name" value="PeRoXisome assembly factor"/>
    <property type="match status" value="1"/>
</dbReference>
<evidence type="ECO:0000256" key="2">
    <source>
        <dbReference type="ARBA" id="ARBA00006914"/>
    </source>
</evidence>
<dbReference type="SUPFAM" id="SSF53448">
    <property type="entry name" value="Nucleotide-diphospho-sugar transferases"/>
    <property type="match status" value="1"/>
</dbReference>
<dbReference type="EMBL" id="PNBA02000019">
    <property type="protein sequence ID" value="KAG6390449.1"/>
    <property type="molecule type" value="Genomic_DNA"/>
</dbReference>
<dbReference type="PANTHER" id="PTHR23077">
    <property type="entry name" value="AAA-FAMILY ATPASE"/>
    <property type="match status" value="1"/>
</dbReference>
<organism evidence="20">
    <name type="scientific">Salvia splendens</name>
    <name type="common">Scarlet sage</name>
    <dbReference type="NCBI Taxonomy" id="180675"/>
    <lineage>
        <taxon>Eukaryota</taxon>
        <taxon>Viridiplantae</taxon>
        <taxon>Streptophyta</taxon>
        <taxon>Embryophyta</taxon>
        <taxon>Tracheophyta</taxon>
        <taxon>Spermatophyta</taxon>
        <taxon>Magnoliopsida</taxon>
        <taxon>eudicotyledons</taxon>
        <taxon>Gunneridae</taxon>
        <taxon>Pentapetalae</taxon>
        <taxon>asterids</taxon>
        <taxon>lamiids</taxon>
        <taxon>Lamiales</taxon>
        <taxon>Lamiaceae</taxon>
        <taxon>Nepetoideae</taxon>
        <taxon>Mentheae</taxon>
        <taxon>Salviinae</taxon>
        <taxon>Salvia</taxon>
        <taxon>Salvia subgen. Calosphace</taxon>
        <taxon>core Calosphace</taxon>
    </lineage>
</organism>
<dbReference type="PROSITE" id="PS00674">
    <property type="entry name" value="AAA"/>
    <property type="match status" value="1"/>
</dbReference>
<keyword evidence="9" id="KW-0067">ATP-binding</keyword>
<dbReference type="SUPFAM" id="SSF50692">
    <property type="entry name" value="ADC-like"/>
    <property type="match status" value="1"/>
</dbReference>
<evidence type="ECO:0000256" key="16">
    <source>
        <dbReference type="ARBA" id="ARBA00048778"/>
    </source>
</evidence>
<evidence type="ECO:0000256" key="1">
    <source>
        <dbReference type="ARBA" id="ARBA00004514"/>
    </source>
</evidence>